<organism evidence="2 3">
    <name type="scientific">Planktothrix agardhii CCAP 1459/11A</name>
    <dbReference type="NCBI Taxonomy" id="282420"/>
    <lineage>
        <taxon>Bacteria</taxon>
        <taxon>Bacillati</taxon>
        <taxon>Cyanobacteriota</taxon>
        <taxon>Cyanophyceae</taxon>
        <taxon>Oscillatoriophycideae</taxon>
        <taxon>Oscillatoriales</taxon>
        <taxon>Microcoleaceae</taxon>
        <taxon>Planktothrix</taxon>
    </lineage>
</organism>
<proteinExistence type="predicted"/>
<keyword evidence="1" id="KW-0472">Membrane</keyword>
<dbReference type="AlphaFoldDB" id="A0A4P5ZWX1"/>
<keyword evidence="1" id="KW-1133">Transmembrane helix</keyword>
<evidence type="ECO:0000313" key="3">
    <source>
        <dbReference type="Proteomes" id="UP000299794"/>
    </source>
</evidence>
<accession>A0A4P5ZWX1</accession>
<evidence type="ECO:0000313" key="2">
    <source>
        <dbReference type="EMBL" id="GDZ93107.1"/>
    </source>
</evidence>
<feature type="transmembrane region" description="Helical" evidence="1">
    <location>
        <begin position="20"/>
        <end position="42"/>
    </location>
</feature>
<name>A0A4P5ZWX1_PLAAG</name>
<comment type="caution">
    <text evidence="2">The sequence shown here is derived from an EMBL/GenBank/DDBJ whole genome shotgun (WGS) entry which is preliminary data.</text>
</comment>
<protein>
    <submittedName>
        <fullName evidence="2">Uncharacterized protein</fullName>
    </submittedName>
</protein>
<dbReference type="EMBL" id="BJCD01000031">
    <property type="protein sequence ID" value="GDZ93107.1"/>
    <property type="molecule type" value="Genomic_DNA"/>
</dbReference>
<evidence type="ECO:0000256" key="1">
    <source>
        <dbReference type="SAM" id="Phobius"/>
    </source>
</evidence>
<sequence length="414" mass="47506">MDSQDLVPVLKSIGFTLDMASPFLASVNPYVGIVLTITKIAFKAYQGKVESDHLDRDLDYLKKGMDSLQEKASILESATATLGVGVALLGILSAQNLQQTRKLDQKLYQVQLGLEKGFTDLKLIINSQGDEILKTINQVGQEIQQEIHRVQFVKAYGIFQSVHNNQLPSALITQNSKDRNDKLNFIWNNLQNCLAIYNNKELISCPSISGKLKRLECAWAIEQTLALIDILKNDFDACIFQLNHLRDKIIKDCLYLTESCQSEEEIDFIFPRINSIINHDMLLIDFWKNNLKVIQNLSIEDQEKLANLDVTDIASLNQSQESNTLQKRSPFELYQELKNKSHFVALKDQLKFILKPELRFEYESYITQKAIALDFKGLALTNWKEVPDLTVANLYYFFKEKKFLDLENRLKFPI</sequence>
<feature type="transmembrane region" description="Helical" evidence="1">
    <location>
        <begin position="72"/>
        <end position="92"/>
    </location>
</feature>
<gene>
    <name evidence="2" type="ORF">PA905_09420</name>
</gene>
<keyword evidence="1" id="KW-0812">Transmembrane</keyword>
<dbReference type="Proteomes" id="UP000299794">
    <property type="component" value="Unassembled WGS sequence"/>
</dbReference>
<dbReference type="RefSeq" id="WP_052338759.1">
    <property type="nucleotide sequence ID" value="NZ_BJCD01000031.1"/>
</dbReference>
<reference evidence="3" key="1">
    <citation type="submission" date="2019-02" db="EMBL/GenBank/DDBJ databases">
        <title>Draft genome sequence of Planktothrix agardhii NIES-905.</title>
        <authorList>
            <person name="Yamaguchi H."/>
            <person name="Suzuki S."/>
            <person name="Kawachi M."/>
        </authorList>
    </citation>
    <scope>NUCLEOTIDE SEQUENCE [LARGE SCALE GENOMIC DNA]</scope>
    <source>
        <strain evidence="3">CCAP 1459/11A</strain>
    </source>
</reference>